<proteinExistence type="predicted"/>
<sequence>MFEGGPMSPTGTTDQAEIEAIEQLVATVEYVQNNELTDEFLALFRADAIWTTGAGRRLYGLDEISAFTRQVLPGGMRDMTVTFELEHVLFIRPDVAAVKLRQLYQTPDGPDVGTPLWILAKEDGRWRLTACQNMAVPDDEVESPDRPIFGAAR</sequence>
<evidence type="ECO:0000313" key="2">
    <source>
        <dbReference type="EMBL" id="RFS86080.1"/>
    </source>
</evidence>
<evidence type="ECO:0000313" key="3">
    <source>
        <dbReference type="Proteomes" id="UP000262882"/>
    </source>
</evidence>
<dbReference type="OrthoDB" id="582247at2"/>
<dbReference type="Gene3D" id="3.10.450.50">
    <property type="match status" value="1"/>
</dbReference>
<keyword evidence="3" id="KW-1185">Reference proteome</keyword>
<dbReference type="InterPro" id="IPR011944">
    <property type="entry name" value="Steroid_delta5-4_isomerase"/>
</dbReference>
<dbReference type="AlphaFoldDB" id="A0A372GL41"/>
<accession>A0A372GL41</accession>
<dbReference type="NCBIfam" id="TIGR02246">
    <property type="entry name" value="SgcJ/EcaC family oxidoreductase"/>
    <property type="match status" value="1"/>
</dbReference>
<dbReference type="Pfam" id="PF14534">
    <property type="entry name" value="DUF4440"/>
    <property type="match status" value="1"/>
</dbReference>
<dbReference type="SUPFAM" id="SSF54427">
    <property type="entry name" value="NTF2-like"/>
    <property type="match status" value="1"/>
</dbReference>
<comment type="caution">
    <text evidence="2">The sequence shown here is derived from an EMBL/GenBank/DDBJ whole genome shotgun (WGS) entry which is preliminary data.</text>
</comment>
<dbReference type="InterPro" id="IPR027843">
    <property type="entry name" value="DUF4440"/>
</dbReference>
<gene>
    <name evidence="2" type="ORF">D0T12_05465</name>
</gene>
<evidence type="ECO:0000259" key="1">
    <source>
        <dbReference type="Pfam" id="PF14534"/>
    </source>
</evidence>
<feature type="domain" description="DUF4440" evidence="1">
    <location>
        <begin position="22"/>
        <end position="128"/>
    </location>
</feature>
<dbReference type="InterPro" id="IPR032710">
    <property type="entry name" value="NTF2-like_dom_sf"/>
</dbReference>
<protein>
    <submittedName>
        <fullName evidence="2">SgcJ/EcaC family oxidoreductase</fullName>
    </submittedName>
</protein>
<reference evidence="2 3" key="1">
    <citation type="submission" date="2018-08" db="EMBL/GenBank/DDBJ databases">
        <title>Actinomadura spongicola sp. nov., isolated from marine sponge Leucetta chagosensis.</title>
        <authorList>
            <person name="Li L."/>
            <person name="Lin H.W."/>
        </authorList>
    </citation>
    <scope>NUCLEOTIDE SEQUENCE [LARGE SCALE GENOMIC DNA]</scope>
    <source>
        <strain evidence="2 3">LHW52907</strain>
    </source>
</reference>
<dbReference type="Proteomes" id="UP000262882">
    <property type="component" value="Unassembled WGS sequence"/>
</dbReference>
<organism evidence="2 3">
    <name type="scientific">Actinomadura spongiicola</name>
    <dbReference type="NCBI Taxonomy" id="2303421"/>
    <lineage>
        <taxon>Bacteria</taxon>
        <taxon>Bacillati</taxon>
        <taxon>Actinomycetota</taxon>
        <taxon>Actinomycetes</taxon>
        <taxon>Streptosporangiales</taxon>
        <taxon>Thermomonosporaceae</taxon>
        <taxon>Actinomadura</taxon>
    </lineage>
</organism>
<dbReference type="EMBL" id="QVNQ01000002">
    <property type="protein sequence ID" value="RFS86080.1"/>
    <property type="molecule type" value="Genomic_DNA"/>
</dbReference>
<name>A0A372GL41_9ACTN</name>